<protein>
    <recommendedName>
        <fullName evidence="2">2EXR domain-containing protein</fullName>
    </recommendedName>
</protein>
<evidence type="ECO:0000259" key="2">
    <source>
        <dbReference type="Pfam" id="PF20150"/>
    </source>
</evidence>
<dbReference type="Proteomes" id="UP000235786">
    <property type="component" value="Unassembled WGS sequence"/>
</dbReference>
<feature type="region of interest" description="Disordered" evidence="1">
    <location>
        <begin position="13"/>
        <end position="33"/>
    </location>
</feature>
<dbReference type="PANTHER" id="PTHR35910:SF6">
    <property type="entry name" value="2EXR DOMAIN-CONTAINING PROTEIN"/>
    <property type="match status" value="1"/>
</dbReference>
<sequence length="289" mass="32999">MEISEMMSTAIAAMGPDEPSSPTGEGSPAEAYSKYDDPNYYDPKWGQDPSKVWEPYLQEFTIFPKLPIEIRQAIWKLTVRPRTVEIYHSTTRGYWSNVKVPTALRVNRDSRNAVGYSYPLCFGSVLHEPRIVFNFSMDILYFDDMMWTEIPRFLTSLKDAELTKIQSIAVSMILTRFANGILRVTTNTIIWTASGRRLLPCLLWSSSISSISLTTYGMNMVSQRVREQRSFSNYSLMTFSGFSSMKKSTWMMKMVSQSVRSCPILTTCWKDSMLPRRVHSGDGSLLSLT</sequence>
<feature type="domain" description="2EXR" evidence="2">
    <location>
        <begin position="60"/>
        <end position="140"/>
    </location>
</feature>
<accession>A0A2J6S9L8</accession>
<evidence type="ECO:0000313" key="3">
    <source>
        <dbReference type="EMBL" id="PMD47462.1"/>
    </source>
</evidence>
<reference evidence="3 4" key="1">
    <citation type="submission" date="2016-04" db="EMBL/GenBank/DDBJ databases">
        <title>A degradative enzymes factory behind the ericoid mycorrhizal symbiosis.</title>
        <authorList>
            <consortium name="DOE Joint Genome Institute"/>
            <person name="Martino E."/>
            <person name="Morin E."/>
            <person name="Grelet G."/>
            <person name="Kuo A."/>
            <person name="Kohler A."/>
            <person name="Daghino S."/>
            <person name="Barry K."/>
            <person name="Choi C."/>
            <person name="Cichocki N."/>
            <person name="Clum A."/>
            <person name="Copeland A."/>
            <person name="Hainaut M."/>
            <person name="Haridas S."/>
            <person name="Labutti K."/>
            <person name="Lindquist E."/>
            <person name="Lipzen A."/>
            <person name="Khouja H.-R."/>
            <person name="Murat C."/>
            <person name="Ohm R."/>
            <person name="Olson A."/>
            <person name="Spatafora J."/>
            <person name="Veneault-Fourrey C."/>
            <person name="Henrissat B."/>
            <person name="Grigoriev I."/>
            <person name="Martin F."/>
            <person name="Perotto S."/>
        </authorList>
    </citation>
    <scope>NUCLEOTIDE SEQUENCE [LARGE SCALE GENOMIC DNA]</scope>
    <source>
        <strain evidence="3 4">F</strain>
    </source>
</reference>
<organism evidence="3 4">
    <name type="scientific">Hyaloscypha variabilis (strain UAMH 11265 / GT02V1 / F)</name>
    <name type="common">Meliniomyces variabilis</name>
    <dbReference type="NCBI Taxonomy" id="1149755"/>
    <lineage>
        <taxon>Eukaryota</taxon>
        <taxon>Fungi</taxon>
        <taxon>Dikarya</taxon>
        <taxon>Ascomycota</taxon>
        <taxon>Pezizomycotina</taxon>
        <taxon>Leotiomycetes</taxon>
        <taxon>Helotiales</taxon>
        <taxon>Hyaloscyphaceae</taxon>
        <taxon>Hyaloscypha</taxon>
        <taxon>Hyaloscypha variabilis</taxon>
    </lineage>
</organism>
<evidence type="ECO:0000313" key="4">
    <source>
        <dbReference type="Proteomes" id="UP000235786"/>
    </source>
</evidence>
<dbReference type="AlphaFoldDB" id="A0A2J6S9L8"/>
<dbReference type="Pfam" id="PF20150">
    <property type="entry name" value="2EXR"/>
    <property type="match status" value="1"/>
</dbReference>
<dbReference type="PANTHER" id="PTHR35910">
    <property type="entry name" value="2EXR DOMAIN-CONTAINING PROTEIN"/>
    <property type="match status" value="1"/>
</dbReference>
<evidence type="ECO:0000256" key="1">
    <source>
        <dbReference type="SAM" id="MobiDB-lite"/>
    </source>
</evidence>
<gene>
    <name evidence="3" type="ORF">L207DRAFT_158225</name>
</gene>
<dbReference type="InterPro" id="IPR045518">
    <property type="entry name" value="2EXR"/>
</dbReference>
<dbReference type="OrthoDB" id="3473305at2759"/>
<keyword evidence="4" id="KW-1185">Reference proteome</keyword>
<proteinExistence type="predicted"/>
<name>A0A2J6S9L8_HYAVF</name>
<dbReference type="EMBL" id="KZ613938">
    <property type="protein sequence ID" value="PMD47462.1"/>
    <property type="molecule type" value="Genomic_DNA"/>
</dbReference>